<evidence type="ECO:0000313" key="4">
    <source>
        <dbReference type="EMBL" id="AZS50389.1"/>
    </source>
</evidence>
<dbReference type="EMBL" id="CP029822">
    <property type="protein sequence ID" value="AZS50389.1"/>
    <property type="molecule type" value="Genomic_DNA"/>
</dbReference>
<evidence type="ECO:0000256" key="3">
    <source>
        <dbReference type="PROSITE-ProRule" id="PRU00023"/>
    </source>
</evidence>
<dbReference type="InterPro" id="IPR051631">
    <property type="entry name" value="Ankyrin-KH/SAM_domain"/>
</dbReference>
<dbReference type="PRINTS" id="PR01415">
    <property type="entry name" value="ANKYRIN"/>
</dbReference>
<protein>
    <submittedName>
        <fullName evidence="4">Ankyrin repeat domain-containing protein</fullName>
    </submittedName>
</protein>
<dbReference type="Proteomes" id="UP000273143">
    <property type="component" value="Chromosome"/>
</dbReference>
<dbReference type="SMART" id="SM00248">
    <property type="entry name" value="ANK"/>
    <property type="match status" value="4"/>
</dbReference>
<reference evidence="5" key="1">
    <citation type="submission" date="2018-06" db="EMBL/GenBank/DDBJ databases">
        <title>Complete genome of Pseudomonas insecticola strain QZS01.</title>
        <authorList>
            <person name="Wang J."/>
            <person name="Su Q."/>
        </authorList>
    </citation>
    <scope>NUCLEOTIDE SEQUENCE [LARGE SCALE GENOMIC DNA]</scope>
    <source>
        <strain evidence="5">QZS01</strain>
    </source>
</reference>
<accession>A0A3S9XDA3</accession>
<proteinExistence type="predicted"/>
<name>A0A3S9XDA3_9GAMM</name>
<dbReference type="PANTHER" id="PTHR23206:SF8">
    <property type="entry name" value="ANKYRIN REPEAT AND KH DOMAIN-CONTAINING 1"/>
    <property type="match status" value="1"/>
</dbReference>
<dbReference type="AlphaFoldDB" id="A0A3S9XDA3"/>
<evidence type="ECO:0000256" key="1">
    <source>
        <dbReference type="ARBA" id="ARBA00022737"/>
    </source>
</evidence>
<dbReference type="InterPro" id="IPR002110">
    <property type="entry name" value="Ankyrin_rpt"/>
</dbReference>
<sequence length="228" mass="24874">MYKITTILASILITTNIIGYAEQQSLKVENNMPYLFKEIKANDNEAVLNFVKANPSLLEIRNSEGQTPLMLAIYQGNQELAIQLILAGANVNAQDNIKNSPFLYAGAEGYYDTVKLALAHGAKFDIYNRYGGTALIPAAEKGHVKNVELLANTPNFPIDHVNNLGWTALMEAIVLSDGGAKHVQIIEILLKAGANPNIPDNKGISALTHAKQKGYTDIVKLLESYHAK</sequence>
<keyword evidence="2 3" id="KW-0040">ANK repeat</keyword>
<organism evidence="4 5">
    <name type="scientific">Entomomonas moraniae</name>
    <dbReference type="NCBI Taxonomy" id="2213226"/>
    <lineage>
        <taxon>Bacteria</taxon>
        <taxon>Pseudomonadati</taxon>
        <taxon>Pseudomonadota</taxon>
        <taxon>Gammaproteobacteria</taxon>
        <taxon>Pseudomonadales</taxon>
        <taxon>Pseudomonadaceae</taxon>
        <taxon>Entomomonas</taxon>
    </lineage>
</organism>
<dbReference type="PROSITE" id="PS50088">
    <property type="entry name" value="ANK_REPEAT"/>
    <property type="match status" value="2"/>
</dbReference>
<keyword evidence="1" id="KW-0677">Repeat</keyword>
<dbReference type="Pfam" id="PF00023">
    <property type="entry name" value="Ank"/>
    <property type="match status" value="1"/>
</dbReference>
<dbReference type="PANTHER" id="PTHR23206">
    <property type="entry name" value="MASK PROTEIN"/>
    <property type="match status" value="1"/>
</dbReference>
<dbReference type="PROSITE" id="PS50297">
    <property type="entry name" value="ANK_REP_REGION"/>
    <property type="match status" value="1"/>
</dbReference>
<feature type="repeat" description="ANK" evidence="3">
    <location>
        <begin position="64"/>
        <end position="96"/>
    </location>
</feature>
<dbReference type="Pfam" id="PF12796">
    <property type="entry name" value="Ank_2"/>
    <property type="match status" value="1"/>
</dbReference>
<dbReference type="SUPFAM" id="SSF48403">
    <property type="entry name" value="Ankyrin repeat"/>
    <property type="match status" value="1"/>
</dbReference>
<evidence type="ECO:0000313" key="5">
    <source>
        <dbReference type="Proteomes" id="UP000273143"/>
    </source>
</evidence>
<dbReference type="KEGG" id="emo:DM558_06190"/>
<dbReference type="InterPro" id="IPR036770">
    <property type="entry name" value="Ankyrin_rpt-contain_sf"/>
</dbReference>
<dbReference type="RefSeq" id="WP_127162705.1">
    <property type="nucleotide sequence ID" value="NZ_CP029822.1"/>
</dbReference>
<feature type="repeat" description="ANK" evidence="3">
    <location>
        <begin position="164"/>
        <end position="201"/>
    </location>
</feature>
<keyword evidence="5" id="KW-1185">Reference proteome</keyword>
<evidence type="ECO:0000256" key="2">
    <source>
        <dbReference type="ARBA" id="ARBA00023043"/>
    </source>
</evidence>
<gene>
    <name evidence="4" type="ORF">DM558_06190</name>
</gene>
<dbReference type="Gene3D" id="1.25.40.20">
    <property type="entry name" value="Ankyrin repeat-containing domain"/>
    <property type="match status" value="1"/>
</dbReference>